<dbReference type="PANTHER" id="PTHR13530:SF3">
    <property type="entry name" value="TBC1 DOMAIN FAMILY MEMBER 7"/>
    <property type="match status" value="1"/>
</dbReference>
<evidence type="ECO:0000256" key="10">
    <source>
        <dbReference type="ARBA" id="ARBA00046045"/>
    </source>
</evidence>
<keyword evidence="8" id="KW-0458">Lysosome</keyword>
<evidence type="ECO:0000313" key="13">
    <source>
        <dbReference type="EMBL" id="CAC5422463.1"/>
    </source>
</evidence>
<dbReference type="SUPFAM" id="SSF47923">
    <property type="entry name" value="Ypt/Rab-GAP domain of gyp1p"/>
    <property type="match status" value="1"/>
</dbReference>
<keyword evidence="14" id="KW-1185">Reference proteome</keyword>
<dbReference type="InterPro" id="IPR043039">
    <property type="entry name" value="TBC1D7_dom2"/>
</dbReference>
<dbReference type="GO" id="GO:0005765">
    <property type="term" value="C:lysosomal membrane"/>
    <property type="evidence" value="ECO:0007669"/>
    <property type="project" value="UniProtKB-SubCell"/>
</dbReference>
<comment type="function">
    <text evidence="10">Non-catalytic component of the TSC-TBC complex, a multiprotein complex that acts as a negative regulator of the canonical mTORC1 complex, an evolutionarily conserved central nutrient sensor that stimulates anabolic reactions and macromolecule biosynthesis to promote cellular biomass generation and growth. The TSC-TBC complex acts as a GTPase-activating protein (GAP) for the small GTPase RHEB, a direct activator of the protein kinase activity of mTORC1. In absence of nutrients, the TSC-TBC complex inhibits mTORC1, thereby preventing phosphorylation of ribosomal protein S6 kinase (RPS6KB1 and RPS6KB2) and EIF4EBP1 (4E-BP1) by the mTORC1 signaling. The TSC-TBC complex is inactivated in response to nutrients, relieving inhibition of mTORC1.</text>
</comment>
<protein>
    <recommendedName>
        <fullName evidence="4">TBC1 domain family member 7</fullName>
    </recommendedName>
</protein>
<dbReference type="Proteomes" id="UP000507470">
    <property type="component" value="Unassembled WGS sequence"/>
</dbReference>
<dbReference type="Gene3D" id="1.10.472.80">
    <property type="entry name" value="Ypt/Rab-GAP domain of gyp1p, domain 3"/>
    <property type="match status" value="1"/>
</dbReference>
<evidence type="ECO:0000256" key="8">
    <source>
        <dbReference type="ARBA" id="ARBA00023228"/>
    </source>
</evidence>
<comment type="subcellular location">
    <subcellularLocation>
        <location evidence="1">Cytoplasm</location>
        <location evidence="1">Cytosol</location>
    </subcellularLocation>
    <subcellularLocation>
        <location evidence="2">Cytoplasmic vesicle</location>
    </subcellularLocation>
    <subcellularLocation>
        <location evidence="3">Lysosome membrane</location>
    </subcellularLocation>
</comment>
<evidence type="ECO:0000256" key="9">
    <source>
        <dbReference type="ARBA" id="ARBA00023329"/>
    </source>
</evidence>
<evidence type="ECO:0000256" key="6">
    <source>
        <dbReference type="ARBA" id="ARBA00022490"/>
    </source>
</evidence>
<keyword evidence="9" id="KW-0968">Cytoplasmic vesicle</keyword>
<accession>A0A6J8ERC7</accession>
<dbReference type="InterPro" id="IPR035969">
    <property type="entry name" value="Rab-GAP_TBC_sf"/>
</dbReference>
<dbReference type="GO" id="GO:0005829">
    <property type="term" value="C:cytosol"/>
    <property type="evidence" value="ECO:0007669"/>
    <property type="project" value="UniProtKB-SubCell"/>
</dbReference>
<evidence type="ECO:0000256" key="11">
    <source>
        <dbReference type="SAM" id="Phobius"/>
    </source>
</evidence>
<dbReference type="GO" id="GO:0005096">
    <property type="term" value="F:GTPase activator activity"/>
    <property type="evidence" value="ECO:0007669"/>
    <property type="project" value="UniProtKB-KW"/>
</dbReference>
<evidence type="ECO:0000259" key="12">
    <source>
        <dbReference type="PROSITE" id="PS50086"/>
    </source>
</evidence>
<dbReference type="EMBL" id="CACVKT020009598">
    <property type="protein sequence ID" value="CAC5422463.1"/>
    <property type="molecule type" value="Genomic_DNA"/>
</dbReference>
<evidence type="ECO:0000256" key="4">
    <source>
        <dbReference type="ARBA" id="ARBA00015455"/>
    </source>
</evidence>
<dbReference type="PROSITE" id="PS50086">
    <property type="entry name" value="TBC_RABGAP"/>
    <property type="match status" value="1"/>
</dbReference>
<evidence type="ECO:0000256" key="7">
    <source>
        <dbReference type="ARBA" id="ARBA00023136"/>
    </source>
</evidence>
<keyword evidence="11" id="KW-1133">Transmembrane helix</keyword>
<dbReference type="Gene3D" id="1.10.10.750">
    <property type="entry name" value="Ypt/Rab-GAP domain of gyp1p, domain 1"/>
    <property type="match status" value="1"/>
</dbReference>
<evidence type="ECO:0000256" key="5">
    <source>
        <dbReference type="ARBA" id="ARBA00022468"/>
    </source>
</evidence>
<dbReference type="OrthoDB" id="18718at2759"/>
<evidence type="ECO:0000256" key="2">
    <source>
        <dbReference type="ARBA" id="ARBA00004541"/>
    </source>
</evidence>
<evidence type="ECO:0000313" key="14">
    <source>
        <dbReference type="Proteomes" id="UP000507470"/>
    </source>
</evidence>
<dbReference type="InterPro" id="IPR000195">
    <property type="entry name" value="Rab-GAP-TBC_dom"/>
</dbReference>
<feature type="transmembrane region" description="Helical" evidence="11">
    <location>
        <begin position="239"/>
        <end position="258"/>
    </location>
</feature>
<proteinExistence type="predicted"/>
<name>A0A6J8ERC7_MYTCO</name>
<feature type="domain" description="Rab-GAP TBC" evidence="12">
    <location>
        <begin position="63"/>
        <end position="243"/>
    </location>
</feature>
<dbReference type="GO" id="GO:0031410">
    <property type="term" value="C:cytoplasmic vesicle"/>
    <property type="evidence" value="ECO:0007669"/>
    <property type="project" value="UniProtKB-SubCell"/>
</dbReference>
<evidence type="ECO:0000256" key="1">
    <source>
        <dbReference type="ARBA" id="ARBA00004514"/>
    </source>
</evidence>
<gene>
    <name evidence="13" type="ORF">MCOR_54513</name>
</gene>
<organism evidence="13 14">
    <name type="scientific">Mytilus coruscus</name>
    <name type="common">Sea mussel</name>
    <dbReference type="NCBI Taxonomy" id="42192"/>
    <lineage>
        <taxon>Eukaryota</taxon>
        <taxon>Metazoa</taxon>
        <taxon>Spiralia</taxon>
        <taxon>Lophotrochozoa</taxon>
        <taxon>Mollusca</taxon>
        <taxon>Bivalvia</taxon>
        <taxon>Autobranchia</taxon>
        <taxon>Pteriomorphia</taxon>
        <taxon>Mytilida</taxon>
        <taxon>Mytiloidea</taxon>
        <taxon>Mytilidae</taxon>
        <taxon>Mytilinae</taxon>
        <taxon>Mytilus</taxon>
    </lineage>
</organism>
<dbReference type="InterPro" id="IPR039842">
    <property type="entry name" value="TBC1D7"/>
</dbReference>
<keyword evidence="11" id="KW-0812">Transmembrane</keyword>
<dbReference type="Gene3D" id="1.10.8.680">
    <property type="entry name" value="Ypt/Rab-GAP domain of gyp1p, domain 2"/>
    <property type="match status" value="1"/>
</dbReference>
<reference evidence="13 14" key="1">
    <citation type="submission" date="2020-06" db="EMBL/GenBank/DDBJ databases">
        <authorList>
            <person name="Li R."/>
            <person name="Bekaert M."/>
        </authorList>
    </citation>
    <scope>NUCLEOTIDE SEQUENCE [LARGE SCALE GENOMIC DNA]</scope>
    <source>
        <strain evidence="14">wild</strain>
    </source>
</reference>
<keyword evidence="6" id="KW-0963">Cytoplasm</keyword>
<dbReference type="AlphaFoldDB" id="A0A6J8ERC7"/>
<dbReference type="GO" id="GO:0032007">
    <property type="term" value="P:negative regulation of TOR signaling"/>
    <property type="evidence" value="ECO:0007669"/>
    <property type="project" value="TreeGrafter"/>
</dbReference>
<dbReference type="PANTHER" id="PTHR13530">
    <property type="entry name" value="TBC1 DOMAIN FAMILY MEMBER 7"/>
    <property type="match status" value="1"/>
</dbReference>
<evidence type="ECO:0000256" key="3">
    <source>
        <dbReference type="ARBA" id="ARBA00004656"/>
    </source>
</evidence>
<keyword evidence="5" id="KW-0343">GTPase activation</keyword>
<sequence length="317" mass="36733">MLDVLSNRLLQATVKMSDERNFRTYYYKKFGIGGVEEKKSIEILLNEHPLNVDKLRQFCLMFPVPAKYRIYLWKVILGILPCGQGSHDFVMDQRKQQYNDLLHALKLMRRVDNSTTAGLLVLKMYKLETGMLTFEEQELVDPDDMALFSISEALSNIEEDDINVYWIAKKFYEYFLKWKEPILSLTEKAVNSLKKEDAKIWQHLNQHDMFSILPLRAWFLSGFADILPNTSMERIWDKVVGGSFAVLVHVAVAIFLTFKRPLLSMNNRESMLKYLSKLPEDSGDVVVVKALDLWQQHGGHQMVARSDSPLFSDRSPS</sequence>
<keyword evidence="7 11" id="KW-0472">Membrane</keyword>
<dbReference type="Pfam" id="PF23436">
    <property type="entry name" value="RabGap-TBC_2"/>
    <property type="match status" value="1"/>
</dbReference>